<feature type="compositionally biased region" description="Low complexity" evidence="1">
    <location>
        <begin position="344"/>
        <end position="363"/>
    </location>
</feature>
<feature type="compositionally biased region" description="Pro residues" evidence="1">
    <location>
        <begin position="646"/>
        <end position="668"/>
    </location>
</feature>
<feature type="compositionally biased region" description="Low complexity" evidence="1">
    <location>
        <begin position="553"/>
        <end position="581"/>
    </location>
</feature>
<dbReference type="EMBL" id="CP046173">
    <property type="protein sequence ID" value="QIS18256.1"/>
    <property type="molecule type" value="Genomic_DNA"/>
</dbReference>
<dbReference type="Proteomes" id="UP000500953">
    <property type="component" value="Chromosome"/>
</dbReference>
<name>A0A6G9YZ44_9NOCA</name>
<evidence type="ECO:0000313" key="3">
    <source>
        <dbReference type="Proteomes" id="UP000500953"/>
    </source>
</evidence>
<dbReference type="RefSeq" id="WP_167485576.1">
    <property type="nucleotide sequence ID" value="NZ_CP046173.1"/>
</dbReference>
<evidence type="ECO:0000256" key="1">
    <source>
        <dbReference type="SAM" id="MobiDB-lite"/>
    </source>
</evidence>
<feature type="region of interest" description="Disordered" evidence="1">
    <location>
        <begin position="495"/>
        <end position="685"/>
    </location>
</feature>
<protein>
    <submittedName>
        <fullName evidence="2">Uncharacterized protein</fullName>
    </submittedName>
</protein>
<feature type="region of interest" description="Disordered" evidence="1">
    <location>
        <begin position="325"/>
        <end position="368"/>
    </location>
</feature>
<reference evidence="2 3" key="1">
    <citation type="journal article" date="2019" name="ACS Chem. Biol.">
        <title>Identification and Mobilization of a Cryptic Antibiotic Biosynthesis Gene Locus from a Human-Pathogenic Nocardia Isolate.</title>
        <authorList>
            <person name="Herisse M."/>
            <person name="Ishida K."/>
            <person name="Porter J.L."/>
            <person name="Howden B."/>
            <person name="Hertweck C."/>
            <person name="Stinear T.P."/>
            <person name="Pidot S.J."/>
        </authorList>
    </citation>
    <scope>NUCLEOTIDE SEQUENCE [LARGE SCALE GENOMIC DNA]</scope>
    <source>
        <strain evidence="2 3">AUSMDU00012715</strain>
    </source>
</reference>
<gene>
    <name evidence="2" type="ORF">F6W96_08165</name>
</gene>
<feature type="compositionally biased region" description="Gly residues" evidence="1">
    <location>
        <begin position="582"/>
        <end position="594"/>
    </location>
</feature>
<dbReference type="AlphaFoldDB" id="A0A6G9YZ44"/>
<proteinExistence type="predicted"/>
<feature type="compositionally biased region" description="Basic and acidic residues" evidence="1">
    <location>
        <begin position="670"/>
        <end position="685"/>
    </location>
</feature>
<dbReference type="InterPro" id="IPR036689">
    <property type="entry name" value="ESAT-6-like_sf"/>
</dbReference>
<organism evidence="2 3">
    <name type="scientific">Nocardia terpenica</name>
    <dbReference type="NCBI Taxonomy" id="455432"/>
    <lineage>
        <taxon>Bacteria</taxon>
        <taxon>Bacillati</taxon>
        <taxon>Actinomycetota</taxon>
        <taxon>Actinomycetes</taxon>
        <taxon>Mycobacteriales</taxon>
        <taxon>Nocardiaceae</taxon>
        <taxon>Nocardia</taxon>
    </lineage>
</organism>
<dbReference type="SUPFAM" id="SSF140453">
    <property type="entry name" value="EsxAB dimer-like"/>
    <property type="match status" value="1"/>
</dbReference>
<evidence type="ECO:0000313" key="2">
    <source>
        <dbReference type="EMBL" id="QIS18256.1"/>
    </source>
</evidence>
<sequence>MTDPRAYEQEYQGGLASTRLALERFLKEDGKNVFDPKKIWKDKPNISGPGVNELLDQGAVGLEWFRLALVRYHRVGEVVKLPGFDRIDVPAVPVGGGTIPVQPIDTTADPNKTMIALEGRYYDQQRSMNLDSLRKLSTEITGAALGAGDRAGVVDITGDLAGVAGAVPEAWQGQGGTAAQDHLAGFHAHADQQAQYLQAVAAALFGLPDVLLQIVRDKASFVAGFDSPQCPVAGHAMRIGDGDDPVSVIITVAAGKAGNLFRDDKATVRDQLHLENRDQAEQASKDWLSNHFGPAVREAFTAFIHQCVLADYYIRQAYKPVTDLLDNHDSTPFPKPQDRPDPRPQYQPTGTATSPASVTTPSVDAAVPPSSQVLQQAPALTTPAGVQSDPLQTLTGLAGQAGQAVTGLAGQAAQTVQQGVDQVESAVQNGLGGLTGVGASLPDSAESSGVRPLASFPLGGGNLALAQTRDGAVAATFTGPDGKRQQYTLGIKDGAPYLTRSEDPSATAGASHAPAITDPRKGSGSAGVGGSSGRPSPPTQVGASSEHTPPISVPATASGTPTSSSSVTPAQAATGSTPSGMPMGGMPPGGGASAGKGAPDGERRSTGIVPPKPLWNTLPGREGPVLDASAVPEPAAAENFYGDPGTTPPPTALRPEPPPAPRPEPAPSAPRRDGVKIEIDMGDQR</sequence>
<accession>A0A6G9YZ44</accession>